<protein>
    <submittedName>
        <fullName evidence="1">Uncharacterized protein</fullName>
    </submittedName>
</protein>
<name>A0A0E9W9M0_ANGAN</name>
<accession>A0A0E9W9M0</accession>
<reference evidence="1" key="2">
    <citation type="journal article" date="2015" name="Fish Shellfish Immunol.">
        <title>Early steps in the European eel (Anguilla anguilla)-Vibrio vulnificus interaction in the gills: Role of the RtxA13 toxin.</title>
        <authorList>
            <person name="Callol A."/>
            <person name="Pajuelo D."/>
            <person name="Ebbesson L."/>
            <person name="Teles M."/>
            <person name="MacKenzie S."/>
            <person name="Amaro C."/>
        </authorList>
    </citation>
    <scope>NUCLEOTIDE SEQUENCE</scope>
</reference>
<sequence>MNRRLGVNLSWYCALGFGNFIECTRSPPCWAPTQHNPSSVYLIKLYHRANLRGV</sequence>
<dbReference type="EMBL" id="GBXM01022337">
    <property type="protein sequence ID" value="JAH86240.1"/>
    <property type="molecule type" value="Transcribed_RNA"/>
</dbReference>
<evidence type="ECO:0000313" key="1">
    <source>
        <dbReference type="EMBL" id="JAH86240.1"/>
    </source>
</evidence>
<reference evidence="1" key="1">
    <citation type="submission" date="2014-11" db="EMBL/GenBank/DDBJ databases">
        <authorList>
            <person name="Amaro Gonzalez C."/>
        </authorList>
    </citation>
    <scope>NUCLEOTIDE SEQUENCE</scope>
</reference>
<dbReference type="AlphaFoldDB" id="A0A0E9W9M0"/>
<organism evidence="1">
    <name type="scientific">Anguilla anguilla</name>
    <name type="common">European freshwater eel</name>
    <name type="synonym">Muraena anguilla</name>
    <dbReference type="NCBI Taxonomy" id="7936"/>
    <lineage>
        <taxon>Eukaryota</taxon>
        <taxon>Metazoa</taxon>
        <taxon>Chordata</taxon>
        <taxon>Craniata</taxon>
        <taxon>Vertebrata</taxon>
        <taxon>Euteleostomi</taxon>
        <taxon>Actinopterygii</taxon>
        <taxon>Neopterygii</taxon>
        <taxon>Teleostei</taxon>
        <taxon>Anguilliformes</taxon>
        <taxon>Anguillidae</taxon>
        <taxon>Anguilla</taxon>
    </lineage>
</organism>
<proteinExistence type="predicted"/>